<name>A0ABW5GCY9_9PSEU</name>
<dbReference type="Pfam" id="PF03471">
    <property type="entry name" value="CorC_HlyC"/>
    <property type="match status" value="1"/>
</dbReference>
<evidence type="ECO:0000256" key="2">
    <source>
        <dbReference type="ARBA" id="ARBA00006337"/>
    </source>
</evidence>
<sequence length="454" mass="48984">MGDYTALLVIAIALVLLGGVFAAADAAISTVSKARAEGLVRMGRVGARQLAAVIDERRRHINLLLLLRVSCELTSTVLVTVVCLDEIEPFGLAVAVAAIVMVVVVYVIVGVGPRTIGRQHPYWVGTLVAGPVRVLGSVLGPLSRLLIVIGNAITPGRGFREGPFSSEVELRELVDLAQERGVVEDSEREMIHSVFELGDTVAREVMVPRTEIVWIEQDKTVRQALALALRTGFTRVPVIGESVDDIVGVVNIKDLMPAYMAGGSTRRVAEVMNPASFVPDSKRLDELLKEMQLSHNHMAIAVDEYGGTAGVLSIEDILEEIVGEITDESDADERPEVEELPDGEFRVSSRLGLGDLGELFGIDLEEDHDVETVGGLLAEQLGRVPLPGAEAEVAGLRLFAEGGKDRRGRMRITSVVVRPVAKAEEEPPEGNGGSGRRRGKPPHPDERDRRVEHA</sequence>
<dbReference type="Pfam" id="PF00571">
    <property type="entry name" value="CBS"/>
    <property type="match status" value="2"/>
</dbReference>
<protein>
    <submittedName>
        <fullName evidence="15">Hemolysin family protein</fullName>
    </submittedName>
</protein>
<dbReference type="InterPro" id="IPR036318">
    <property type="entry name" value="FAD-bd_PCMH-like_sf"/>
</dbReference>
<feature type="region of interest" description="Disordered" evidence="11">
    <location>
        <begin position="419"/>
        <end position="454"/>
    </location>
</feature>
<dbReference type="InterPro" id="IPR016169">
    <property type="entry name" value="FAD-bd_PCMH_sub2"/>
</dbReference>
<evidence type="ECO:0000256" key="5">
    <source>
        <dbReference type="ARBA" id="ARBA00022737"/>
    </source>
</evidence>
<evidence type="ECO:0000256" key="6">
    <source>
        <dbReference type="ARBA" id="ARBA00022989"/>
    </source>
</evidence>
<evidence type="ECO:0000259" key="14">
    <source>
        <dbReference type="PROSITE" id="PS51846"/>
    </source>
</evidence>
<evidence type="ECO:0000256" key="1">
    <source>
        <dbReference type="ARBA" id="ARBA00004651"/>
    </source>
</evidence>
<keyword evidence="3" id="KW-1003">Cell membrane</keyword>
<dbReference type="InterPro" id="IPR002550">
    <property type="entry name" value="CNNM"/>
</dbReference>
<dbReference type="InterPro" id="IPR000644">
    <property type="entry name" value="CBS_dom"/>
</dbReference>
<proteinExistence type="inferred from homology"/>
<comment type="caution">
    <text evidence="15">The sequence shown here is derived from an EMBL/GenBank/DDBJ whole genome shotgun (WGS) entry which is preliminary data.</text>
</comment>
<dbReference type="SUPFAM" id="SSF56176">
    <property type="entry name" value="FAD-binding/transporter-associated domain-like"/>
    <property type="match status" value="1"/>
</dbReference>
<reference evidence="16" key="1">
    <citation type="journal article" date="2019" name="Int. J. Syst. Evol. Microbiol.">
        <title>The Global Catalogue of Microorganisms (GCM) 10K type strain sequencing project: providing services to taxonomists for standard genome sequencing and annotation.</title>
        <authorList>
            <consortium name="The Broad Institute Genomics Platform"/>
            <consortium name="The Broad Institute Genome Sequencing Center for Infectious Disease"/>
            <person name="Wu L."/>
            <person name="Ma J."/>
        </authorList>
    </citation>
    <scope>NUCLEOTIDE SEQUENCE [LARGE SCALE GENOMIC DNA]</scope>
    <source>
        <strain evidence="16">CGMCC 4.7643</strain>
    </source>
</reference>
<keyword evidence="6 10" id="KW-1133">Transmembrane helix</keyword>
<feature type="domain" description="CBS" evidence="13">
    <location>
        <begin position="206"/>
        <end position="265"/>
    </location>
</feature>
<evidence type="ECO:0000256" key="7">
    <source>
        <dbReference type="ARBA" id="ARBA00023122"/>
    </source>
</evidence>
<dbReference type="PROSITE" id="PS51846">
    <property type="entry name" value="CNNM"/>
    <property type="match status" value="1"/>
</dbReference>
<dbReference type="PROSITE" id="PS51371">
    <property type="entry name" value="CBS"/>
    <property type="match status" value="2"/>
</dbReference>
<evidence type="ECO:0000256" key="3">
    <source>
        <dbReference type="ARBA" id="ARBA00022475"/>
    </source>
</evidence>
<keyword evidence="16" id="KW-1185">Reference proteome</keyword>
<evidence type="ECO:0000256" key="9">
    <source>
        <dbReference type="PROSITE-ProRule" id="PRU00703"/>
    </source>
</evidence>
<dbReference type="PANTHER" id="PTHR22777:SF32">
    <property type="entry name" value="UPF0053 INNER MEMBRANE PROTEIN YFJD"/>
    <property type="match status" value="1"/>
</dbReference>
<dbReference type="Gene3D" id="3.10.580.10">
    <property type="entry name" value="CBS-domain"/>
    <property type="match status" value="1"/>
</dbReference>
<evidence type="ECO:0000256" key="10">
    <source>
        <dbReference type="PROSITE-ProRule" id="PRU01193"/>
    </source>
</evidence>
<keyword evidence="5" id="KW-0677">Repeat</keyword>
<dbReference type="PANTHER" id="PTHR22777">
    <property type="entry name" value="HEMOLYSIN-RELATED"/>
    <property type="match status" value="1"/>
</dbReference>
<feature type="compositionally biased region" description="Basic and acidic residues" evidence="11">
    <location>
        <begin position="442"/>
        <end position="454"/>
    </location>
</feature>
<evidence type="ECO:0000313" key="16">
    <source>
        <dbReference type="Proteomes" id="UP001597419"/>
    </source>
</evidence>
<dbReference type="RefSeq" id="WP_345406092.1">
    <property type="nucleotide sequence ID" value="NZ_BAABHG010000019.1"/>
</dbReference>
<dbReference type="EMBL" id="JBHUKU010000005">
    <property type="protein sequence ID" value="MFD2459134.1"/>
    <property type="molecule type" value="Genomic_DNA"/>
</dbReference>
<keyword evidence="4 10" id="KW-0812">Transmembrane</keyword>
<feature type="domain" description="CNNM transmembrane" evidence="14">
    <location>
        <begin position="1"/>
        <end position="187"/>
    </location>
</feature>
<keyword evidence="8 10" id="KW-0472">Membrane</keyword>
<feature type="transmembrane region" description="Helical" evidence="12">
    <location>
        <begin position="90"/>
        <end position="109"/>
    </location>
</feature>
<evidence type="ECO:0000259" key="13">
    <source>
        <dbReference type="PROSITE" id="PS51371"/>
    </source>
</evidence>
<dbReference type="InterPro" id="IPR005170">
    <property type="entry name" value="Transptr-assoc_dom"/>
</dbReference>
<dbReference type="Gene3D" id="3.30.465.10">
    <property type="match status" value="1"/>
</dbReference>
<dbReference type="Proteomes" id="UP001597419">
    <property type="component" value="Unassembled WGS sequence"/>
</dbReference>
<evidence type="ECO:0000256" key="11">
    <source>
        <dbReference type="SAM" id="MobiDB-lite"/>
    </source>
</evidence>
<dbReference type="CDD" id="cd04590">
    <property type="entry name" value="CBS_pair_CorC_HlyC_assoc"/>
    <property type="match status" value="1"/>
</dbReference>
<dbReference type="Pfam" id="PF01595">
    <property type="entry name" value="CNNM"/>
    <property type="match status" value="1"/>
</dbReference>
<gene>
    <name evidence="15" type="ORF">ACFSYJ_10990</name>
</gene>
<evidence type="ECO:0000256" key="8">
    <source>
        <dbReference type="ARBA" id="ARBA00023136"/>
    </source>
</evidence>
<dbReference type="InterPro" id="IPR046342">
    <property type="entry name" value="CBS_dom_sf"/>
</dbReference>
<keyword evidence="7 9" id="KW-0129">CBS domain</keyword>
<accession>A0ABW5GCY9</accession>
<comment type="similarity">
    <text evidence="2">Belongs to the UPF0053 family.</text>
</comment>
<organism evidence="15 16">
    <name type="scientific">Amycolatopsis samaneae</name>
    <dbReference type="NCBI Taxonomy" id="664691"/>
    <lineage>
        <taxon>Bacteria</taxon>
        <taxon>Bacillati</taxon>
        <taxon>Actinomycetota</taxon>
        <taxon>Actinomycetes</taxon>
        <taxon>Pseudonocardiales</taxon>
        <taxon>Pseudonocardiaceae</taxon>
        <taxon>Amycolatopsis</taxon>
    </lineage>
</organism>
<dbReference type="SMART" id="SM01091">
    <property type="entry name" value="CorC_HlyC"/>
    <property type="match status" value="1"/>
</dbReference>
<evidence type="ECO:0000313" key="15">
    <source>
        <dbReference type="EMBL" id="MFD2459134.1"/>
    </source>
</evidence>
<evidence type="ECO:0000256" key="4">
    <source>
        <dbReference type="ARBA" id="ARBA00022692"/>
    </source>
</evidence>
<dbReference type="InterPro" id="IPR044751">
    <property type="entry name" value="Ion_transp-like_CBS"/>
</dbReference>
<feature type="domain" description="CBS" evidence="13">
    <location>
        <begin position="271"/>
        <end position="328"/>
    </location>
</feature>
<comment type="subcellular location">
    <subcellularLocation>
        <location evidence="1">Cell membrane</location>
        <topology evidence="1">Multi-pass membrane protein</topology>
    </subcellularLocation>
</comment>
<dbReference type="SUPFAM" id="SSF54631">
    <property type="entry name" value="CBS-domain pair"/>
    <property type="match status" value="1"/>
</dbReference>
<evidence type="ECO:0000256" key="12">
    <source>
        <dbReference type="SAM" id="Phobius"/>
    </source>
</evidence>